<protein>
    <submittedName>
        <fullName evidence="2">Uncharacterized protein</fullName>
    </submittedName>
</protein>
<proteinExistence type="predicted"/>
<name>A0A212LD16_9HYPH</name>
<accession>A0A212LD16</accession>
<evidence type="ECO:0000256" key="1">
    <source>
        <dbReference type="SAM" id="MobiDB-lite"/>
    </source>
</evidence>
<dbReference type="AlphaFoldDB" id="A0A212LD16"/>
<organism evidence="2">
    <name type="scientific">uncultured Pleomorphomonas sp</name>
    <dbReference type="NCBI Taxonomy" id="442121"/>
    <lineage>
        <taxon>Bacteria</taxon>
        <taxon>Pseudomonadati</taxon>
        <taxon>Pseudomonadota</taxon>
        <taxon>Alphaproteobacteria</taxon>
        <taxon>Hyphomicrobiales</taxon>
        <taxon>Pleomorphomonadaceae</taxon>
        <taxon>Pleomorphomonas</taxon>
        <taxon>environmental samples</taxon>
    </lineage>
</organism>
<reference evidence="2" key="1">
    <citation type="submission" date="2016-08" db="EMBL/GenBank/DDBJ databases">
        <authorList>
            <person name="Seilhamer J.J."/>
        </authorList>
    </citation>
    <scope>NUCLEOTIDE SEQUENCE</scope>
    <source>
        <strain evidence="2">86</strain>
    </source>
</reference>
<sequence length="61" mass="6593">MEQSADMALQRRKAPDTSLSPSRPEVLACARMTIYGSDALGDDGVMGTFAYPGKFPGKLER</sequence>
<gene>
    <name evidence="2" type="ORF">KL86PLE_20045</name>
</gene>
<dbReference type="EMBL" id="FMJD01000006">
    <property type="protein sequence ID" value="SCM75377.1"/>
    <property type="molecule type" value="Genomic_DNA"/>
</dbReference>
<feature type="region of interest" description="Disordered" evidence="1">
    <location>
        <begin position="1"/>
        <end position="23"/>
    </location>
</feature>
<evidence type="ECO:0000313" key="2">
    <source>
        <dbReference type="EMBL" id="SCM75377.1"/>
    </source>
</evidence>